<comment type="caution">
    <text evidence="8">The sequence shown here is derived from an EMBL/GenBank/DDBJ whole genome shotgun (WGS) entry which is preliminary data.</text>
</comment>
<keyword evidence="3" id="KW-0479">Metal-binding</keyword>
<reference evidence="8 9" key="1">
    <citation type="submission" date="2021-06" db="EMBL/GenBank/DDBJ databases">
        <authorList>
            <person name="Palmer J.M."/>
        </authorList>
    </citation>
    <scope>NUCLEOTIDE SEQUENCE [LARGE SCALE GENOMIC DNA]</scope>
    <source>
        <strain evidence="8 9">GA_2019</strain>
        <tissue evidence="8">Muscle</tissue>
    </source>
</reference>
<evidence type="ECO:0000256" key="2">
    <source>
        <dbReference type="ARBA" id="ARBA00011245"/>
    </source>
</evidence>
<dbReference type="Pfam" id="PF08925">
    <property type="entry name" value="DUF1907"/>
    <property type="match status" value="1"/>
</dbReference>
<keyword evidence="6" id="KW-0539">Nucleus</keyword>
<dbReference type="EMBL" id="JAHRIO010053330">
    <property type="protein sequence ID" value="MEQ2176315.1"/>
    <property type="molecule type" value="Genomic_DNA"/>
</dbReference>
<dbReference type="InterPro" id="IPR015021">
    <property type="entry name" value="C11orf54_DUF1907"/>
</dbReference>
<organism evidence="8 9">
    <name type="scientific">Goodea atripinnis</name>
    <dbReference type="NCBI Taxonomy" id="208336"/>
    <lineage>
        <taxon>Eukaryota</taxon>
        <taxon>Metazoa</taxon>
        <taxon>Chordata</taxon>
        <taxon>Craniata</taxon>
        <taxon>Vertebrata</taxon>
        <taxon>Euteleostomi</taxon>
        <taxon>Actinopterygii</taxon>
        <taxon>Neopterygii</taxon>
        <taxon>Teleostei</taxon>
        <taxon>Neoteleostei</taxon>
        <taxon>Acanthomorphata</taxon>
        <taxon>Ovalentaria</taxon>
        <taxon>Atherinomorphae</taxon>
        <taxon>Cyprinodontiformes</taxon>
        <taxon>Goodeidae</taxon>
        <taxon>Goodea</taxon>
    </lineage>
</organism>
<protein>
    <recommendedName>
        <fullName evidence="7">DUF1907 domain-containing protein</fullName>
    </recommendedName>
</protein>
<evidence type="ECO:0000256" key="4">
    <source>
        <dbReference type="ARBA" id="ARBA00022801"/>
    </source>
</evidence>
<dbReference type="Proteomes" id="UP001476798">
    <property type="component" value="Unassembled WGS sequence"/>
</dbReference>
<feature type="domain" description="DUF1907" evidence="7">
    <location>
        <begin position="10"/>
        <end position="49"/>
    </location>
</feature>
<evidence type="ECO:0000256" key="5">
    <source>
        <dbReference type="ARBA" id="ARBA00022833"/>
    </source>
</evidence>
<sequence>MSFWGLCFQGMDLRVEHTHGFSRHGEGGHYYIDTTPESVEYLGYFLPAEDSWDVHGTGIVSRGSAQSVKPVMSFFKRKAKSKEPERVTDAKVNKVIPQSPSQGPRNHNAVVGAAGPSHVAISAISANMDSFARGRTAILKKQPSHMEAAHFGDLGTEQAILCLCYVYDNCSWRQRGAIGFLGLAYVYFT</sequence>
<keyword evidence="9" id="KW-1185">Reference proteome</keyword>
<dbReference type="SUPFAM" id="SSF117856">
    <property type="entry name" value="AF0104/ALDC/Ptd012-like"/>
    <property type="match status" value="1"/>
</dbReference>
<comment type="subunit">
    <text evidence="2">Monomer.</text>
</comment>
<name>A0ABV0NY27_9TELE</name>
<dbReference type="PANTHER" id="PTHR13204:SF1">
    <property type="entry name" value="ESTER HYDROLASE C11ORF54"/>
    <property type="match status" value="1"/>
</dbReference>
<dbReference type="PANTHER" id="PTHR13204">
    <property type="entry name" value="PTD012 PROTEIN"/>
    <property type="match status" value="1"/>
</dbReference>
<evidence type="ECO:0000313" key="8">
    <source>
        <dbReference type="EMBL" id="MEQ2176315.1"/>
    </source>
</evidence>
<evidence type="ECO:0000313" key="9">
    <source>
        <dbReference type="Proteomes" id="UP001476798"/>
    </source>
</evidence>
<accession>A0ABV0NY27</accession>
<evidence type="ECO:0000259" key="7">
    <source>
        <dbReference type="Pfam" id="PF08925"/>
    </source>
</evidence>
<keyword evidence="5" id="KW-0862">Zinc</keyword>
<gene>
    <name evidence="8" type="ORF">GOODEAATRI_026708</name>
</gene>
<keyword evidence="4" id="KW-0378">Hydrolase</keyword>
<proteinExistence type="predicted"/>
<evidence type="ECO:0000256" key="6">
    <source>
        <dbReference type="ARBA" id="ARBA00023242"/>
    </source>
</evidence>
<comment type="subcellular location">
    <subcellularLocation>
        <location evidence="1">Nucleus</location>
    </subcellularLocation>
</comment>
<evidence type="ECO:0000256" key="1">
    <source>
        <dbReference type="ARBA" id="ARBA00004123"/>
    </source>
</evidence>
<evidence type="ECO:0000256" key="3">
    <source>
        <dbReference type="ARBA" id="ARBA00022723"/>
    </source>
</evidence>